<dbReference type="Gene3D" id="3.90.1200.10">
    <property type="match status" value="1"/>
</dbReference>
<protein>
    <recommendedName>
        <fullName evidence="1">Aminoglycoside phosphotransferase domain-containing protein</fullName>
    </recommendedName>
</protein>
<dbReference type="EMBL" id="MU865398">
    <property type="protein sequence ID" value="KAK4224259.1"/>
    <property type="molecule type" value="Genomic_DNA"/>
</dbReference>
<dbReference type="SUPFAM" id="SSF56112">
    <property type="entry name" value="Protein kinase-like (PK-like)"/>
    <property type="match status" value="1"/>
</dbReference>
<gene>
    <name evidence="2" type="ORF">QBC38DRAFT_485848</name>
</gene>
<proteinExistence type="predicted"/>
<comment type="caution">
    <text evidence="2">The sequence shown here is derived from an EMBL/GenBank/DDBJ whole genome shotgun (WGS) entry which is preliminary data.</text>
</comment>
<keyword evidence="3" id="KW-1185">Reference proteome</keyword>
<name>A0AAN7BIX9_9PEZI</name>
<dbReference type="InterPro" id="IPR002575">
    <property type="entry name" value="Aminoglycoside_PTrfase"/>
</dbReference>
<feature type="domain" description="Aminoglycoside phosphotransferase" evidence="1">
    <location>
        <begin position="25"/>
        <end position="195"/>
    </location>
</feature>
<dbReference type="AlphaFoldDB" id="A0AAN7BIX9"/>
<reference evidence="2" key="2">
    <citation type="submission" date="2023-05" db="EMBL/GenBank/DDBJ databases">
        <authorList>
            <consortium name="Lawrence Berkeley National Laboratory"/>
            <person name="Steindorff A."/>
            <person name="Hensen N."/>
            <person name="Bonometti L."/>
            <person name="Westerberg I."/>
            <person name="Brannstrom I.O."/>
            <person name="Guillou S."/>
            <person name="Cros-Aarteil S."/>
            <person name="Calhoun S."/>
            <person name="Haridas S."/>
            <person name="Kuo A."/>
            <person name="Mondo S."/>
            <person name="Pangilinan J."/>
            <person name="Riley R."/>
            <person name="Labutti K."/>
            <person name="Andreopoulos B."/>
            <person name="Lipzen A."/>
            <person name="Chen C."/>
            <person name="Yanf M."/>
            <person name="Daum C."/>
            <person name="Ng V."/>
            <person name="Clum A."/>
            <person name="Ohm R."/>
            <person name="Martin F."/>
            <person name="Silar P."/>
            <person name="Natvig D."/>
            <person name="Lalanne C."/>
            <person name="Gautier V."/>
            <person name="Ament-Velasquez S.L."/>
            <person name="Kruys A."/>
            <person name="Hutchinson M.I."/>
            <person name="Powell A.J."/>
            <person name="Barry K."/>
            <person name="Miller A.N."/>
            <person name="Grigoriev I.V."/>
            <person name="Debuchy R."/>
            <person name="Gladieux P."/>
            <person name="Thoren M.H."/>
            <person name="Johannesson H."/>
        </authorList>
    </citation>
    <scope>NUCLEOTIDE SEQUENCE</scope>
    <source>
        <strain evidence="2">CBS 990.96</strain>
    </source>
</reference>
<evidence type="ECO:0000259" key="1">
    <source>
        <dbReference type="Pfam" id="PF01636"/>
    </source>
</evidence>
<organism evidence="2 3">
    <name type="scientific">Podospora fimiseda</name>
    <dbReference type="NCBI Taxonomy" id="252190"/>
    <lineage>
        <taxon>Eukaryota</taxon>
        <taxon>Fungi</taxon>
        <taxon>Dikarya</taxon>
        <taxon>Ascomycota</taxon>
        <taxon>Pezizomycotina</taxon>
        <taxon>Sordariomycetes</taxon>
        <taxon>Sordariomycetidae</taxon>
        <taxon>Sordariales</taxon>
        <taxon>Podosporaceae</taxon>
        <taxon>Podospora</taxon>
    </lineage>
</organism>
<dbReference type="PANTHER" id="PTHR21310">
    <property type="entry name" value="AMINOGLYCOSIDE PHOSPHOTRANSFERASE-RELATED-RELATED"/>
    <property type="match status" value="1"/>
</dbReference>
<evidence type="ECO:0000313" key="2">
    <source>
        <dbReference type="EMBL" id="KAK4224259.1"/>
    </source>
</evidence>
<dbReference type="Proteomes" id="UP001301958">
    <property type="component" value="Unassembled WGS sequence"/>
</dbReference>
<dbReference type="PANTHER" id="PTHR21310:SF48">
    <property type="entry name" value="AMINOGLYCOSIDE PHOSPHOTRANSFERASE DOMAIN-CONTAINING PROTEIN"/>
    <property type="match status" value="1"/>
</dbReference>
<evidence type="ECO:0000313" key="3">
    <source>
        <dbReference type="Proteomes" id="UP001301958"/>
    </source>
</evidence>
<reference evidence="2" key="1">
    <citation type="journal article" date="2023" name="Mol. Phylogenet. Evol.">
        <title>Genome-scale phylogeny and comparative genomics of the fungal order Sordariales.</title>
        <authorList>
            <person name="Hensen N."/>
            <person name="Bonometti L."/>
            <person name="Westerberg I."/>
            <person name="Brannstrom I.O."/>
            <person name="Guillou S."/>
            <person name="Cros-Aarteil S."/>
            <person name="Calhoun S."/>
            <person name="Haridas S."/>
            <person name="Kuo A."/>
            <person name="Mondo S."/>
            <person name="Pangilinan J."/>
            <person name="Riley R."/>
            <person name="LaButti K."/>
            <person name="Andreopoulos B."/>
            <person name="Lipzen A."/>
            <person name="Chen C."/>
            <person name="Yan M."/>
            <person name="Daum C."/>
            <person name="Ng V."/>
            <person name="Clum A."/>
            <person name="Steindorff A."/>
            <person name="Ohm R.A."/>
            <person name="Martin F."/>
            <person name="Silar P."/>
            <person name="Natvig D.O."/>
            <person name="Lalanne C."/>
            <person name="Gautier V."/>
            <person name="Ament-Velasquez S.L."/>
            <person name="Kruys A."/>
            <person name="Hutchinson M.I."/>
            <person name="Powell A.J."/>
            <person name="Barry K."/>
            <person name="Miller A.N."/>
            <person name="Grigoriev I.V."/>
            <person name="Debuchy R."/>
            <person name="Gladieux P."/>
            <person name="Hiltunen Thoren M."/>
            <person name="Johannesson H."/>
        </authorList>
    </citation>
    <scope>NUCLEOTIDE SEQUENCE</scope>
    <source>
        <strain evidence="2">CBS 990.96</strain>
    </source>
</reference>
<dbReference type="InterPro" id="IPR011009">
    <property type="entry name" value="Kinase-like_dom_sf"/>
</dbReference>
<dbReference type="Pfam" id="PF01636">
    <property type="entry name" value="APH"/>
    <property type="match status" value="1"/>
</dbReference>
<sequence length="278" mass="32965">MRQTDLQSYETASHNFIEKYCPSIPIPYIIEEWTDSDREYHFTQMTTIYGVSLSRAWTNLSQTQKQQLAIDVAGHLRTLRKFKSDRMQSVSGKSLKNNWFIPRGHGTRTTRLWKTDDEIFDSAYRPVLEYKGIFARRIQLIRDLMPPCVGQFAFYHGDLYHGNIMVSARTGQLTGIIDWEFAGYYPLWFHYARLRFHVPNKSQIVDTEWKSLLAEVIRDEIPYATHGLVWWHAVWELIDNPKSQKGRDWLDLLADWIGGYEIVMPIEEYERYRSKDWV</sequence>
<dbReference type="InterPro" id="IPR051678">
    <property type="entry name" value="AGP_Transferase"/>
</dbReference>
<accession>A0AAN7BIX9</accession>